<organism evidence="1 2">
    <name type="scientific">Pristionchus entomophagus</name>
    <dbReference type="NCBI Taxonomy" id="358040"/>
    <lineage>
        <taxon>Eukaryota</taxon>
        <taxon>Metazoa</taxon>
        <taxon>Ecdysozoa</taxon>
        <taxon>Nematoda</taxon>
        <taxon>Chromadorea</taxon>
        <taxon>Rhabditida</taxon>
        <taxon>Rhabditina</taxon>
        <taxon>Diplogasteromorpha</taxon>
        <taxon>Diplogasteroidea</taxon>
        <taxon>Neodiplogasteridae</taxon>
        <taxon>Pristionchus</taxon>
    </lineage>
</organism>
<dbReference type="EMBL" id="BTSX01000001">
    <property type="protein sequence ID" value="GMS78226.1"/>
    <property type="molecule type" value="Genomic_DNA"/>
</dbReference>
<sequence>MSTGWDVIDTAKLPTLSESTALSVYRNEEHRKAMLNFENTEIVERPYTKDDEHSANELEFTVKEVLPDDTETFQVEDGTIFYVESTRIYVKSTRSEKEIKISKGSFDHVGAHGNALYYSRKNESNGHSSKRPMKYQVKFYRAVYSSHNIIEEALIGKQLKDEELLPLAFCSRIRGMSKYVYRMGDDPEKDGVPIDIDLGKLELIDIELLGIHRGKLLYTGQCSNHNPLVRMWSSNIMELNIHWFAKVSFLSRLR</sequence>
<gene>
    <name evidence="1" type="ORF">PENTCL1PPCAC_401</name>
</gene>
<reference evidence="1" key="1">
    <citation type="submission" date="2023-10" db="EMBL/GenBank/DDBJ databases">
        <title>Genome assembly of Pristionchus species.</title>
        <authorList>
            <person name="Yoshida K."/>
            <person name="Sommer R.J."/>
        </authorList>
    </citation>
    <scope>NUCLEOTIDE SEQUENCE</scope>
    <source>
        <strain evidence="1">RS0144</strain>
    </source>
</reference>
<protein>
    <submittedName>
        <fullName evidence="1">Uncharacterized protein</fullName>
    </submittedName>
</protein>
<evidence type="ECO:0000313" key="2">
    <source>
        <dbReference type="Proteomes" id="UP001432027"/>
    </source>
</evidence>
<keyword evidence="2" id="KW-1185">Reference proteome</keyword>
<proteinExistence type="predicted"/>
<accession>A0AAV5S686</accession>
<dbReference type="AlphaFoldDB" id="A0AAV5S686"/>
<name>A0AAV5S686_9BILA</name>
<comment type="caution">
    <text evidence="1">The sequence shown here is derived from an EMBL/GenBank/DDBJ whole genome shotgun (WGS) entry which is preliminary data.</text>
</comment>
<evidence type="ECO:0000313" key="1">
    <source>
        <dbReference type="EMBL" id="GMS78226.1"/>
    </source>
</evidence>
<dbReference type="Proteomes" id="UP001432027">
    <property type="component" value="Unassembled WGS sequence"/>
</dbReference>